<sequence length="170" mass="19071">MVCLHPCNNTTCHLVQNMFPETTQENVSSYPEICRQLEKSKVCAQVVCPKPQRVSKALSALELQNFKLGEPCFQTAEAENYKRDSTRPFSCPWSNTEEPVAIVGALDVESHRDITPPERTENPMVRDHWFLFSNRTSCGCSKLSECPVGEVVKHNANLRKTCSKSPALSV</sequence>
<name>A0AAV9IHC2_9RHOD</name>
<keyword evidence="2" id="KW-1185">Reference proteome</keyword>
<dbReference type="Proteomes" id="UP001300502">
    <property type="component" value="Unassembled WGS sequence"/>
</dbReference>
<gene>
    <name evidence="1" type="ORF">GAYE_SCF27MG4677</name>
</gene>
<protein>
    <submittedName>
        <fullName evidence="1">Uncharacterized protein</fullName>
    </submittedName>
</protein>
<accession>A0AAV9IHC2</accession>
<proteinExistence type="predicted"/>
<evidence type="ECO:0000313" key="1">
    <source>
        <dbReference type="EMBL" id="KAK4526760.1"/>
    </source>
</evidence>
<evidence type="ECO:0000313" key="2">
    <source>
        <dbReference type="Proteomes" id="UP001300502"/>
    </source>
</evidence>
<comment type="caution">
    <text evidence="1">The sequence shown here is derived from an EMBL/GenBank/DDBJ whole genome shotgun (WGS) entry which is preliminary data.</text>
</comment>
<dbReference type="AlphaFoldDB" id="A0AAV9IHC2"/>
<dbReference type="EMBL" id="JANCYU010000043">
    <property type="protein sequence ID" value="KAK4526760.1"/>
    <property type="molecule type" value="Genomic_DNA"/>
</dbReference>
<organism evidence="1 2">
    <name type="scientific">Galdieria yellowstonensis</name>
    <dbReference type="NCBI Taxonomy" id="3028027"/>
    <lineage>
        <taxon>Eukaryota</taxon>
        <taxon>Rhodophyta</taxon>
        <taxon>Bangiophyceae</taxon>
        <taxon>Galdieriales</taxon>
        <taxon>Galdieriaceae</taxon>
        <taxon>Galdieria</taxon>
    </lineage>
</organism>
<reference evidence="1 2" key="1">
    <citation type="submission" date="2022-07" db="EMBL/GenBank/DDBJ databases">
        <title>Genome-wide signatures of adaptation to extreme environments.</title>
        <authorList>
            <person name="Cho C.H."/>
            <person name="Yoon H.S."/>
        </authorList>
    </citation>
    <scope>NUCLEOTIDE SEQUENCE [LARGE SCALE GENOMIC DNA]</scope>
    <source>
        <strain evidence="1 2">108.79 E11</strain>
    </source>
</reference>